<gene>
    <name evidence="3" type="ORF">SAMN05444128_2808</name>
</gene>
<sequence>MAFTHIWHQLHLHRQKISFAVLFLICLAGTTQVQAQTQKVKGENKPGYDEKRIHYGFYLGMSYSKYYIEHSQAYADQAATGTQVNTLNELGFYPGLVLNVRLLEYLDARFVPGVGFYGRSIDFERRDTPEGEGGNFDNTTFASPVIELPVLLKYRAKRRGNFRMYMVGGVKASRVLGNTTHTQNRDLLRINRNDLSIDYGVGLDIFYPYFKFAPELRFSHGLMNQKSNSGGEYSPLIDRMTTRNVSLIFHFE</sequence>
<dbReference type="RefSeq" id="WP_083704212.1">
    <property type="nucleotide sequence ID" value="NZ_FTPP01000002.1"/>
</dbReference>
<protein>
    <submittedName>
        <fullName evidence="3">Probable protein-translocating porin PorT</fullName>
    </submittedName>
</protein>
<evidence type="ECO:0000256" key="1">
    <source>
        <dbReference type="SAM" id="SignalP"/>
    </source>
</evidence>
<name>A0A1R3XKZ8_9BACT</name>
<evidence type="ECO:0000259" key="2">
    <source>
        <dbReference type="Pfam" id="PF13568"/>
    </source>
</evidence>
<dbReference type="Proteomes" id="UP000187181">
    <property type="component" value="Unassembled WGS sequence"/>
</dbReference>
<evidence type="ECO:0000313" key="4">
    <source>
        <dbReference type="Proteomes" id="UP000187181"/>
    </source>
</evidence>
<keyword evidence="4" id="KW-1185">Reference proteome</keyword>
<dbReference type="EMBL" id="FTPP01000002">
    <property type="protein sequence ID" value="SIT92333.1"/>
    <property type="molecule type" value="Genomic_DNA"/>
</dbReference>
<feature type="domain" description="Outer membrane protein beta-barrel" evidence="2">
    <location>
        <begin position="34"/>
        <end position="224"/>
    </location>
</feature>
<dbReference type="AlphaFoldDB" id="A0A1R3XKZ8"/>
<evidence type="ECO:0000313" key="3">
    <source>
        <dbReference type="EMBL" id="SIT92333.1"/>
    </source>
</evidence>
<proteinExistence type="predicted"/>
<accession>A0A1R3XKZ8</accession>
<organism evidence="3 4">
    <name type="scientific">Pontibacter indicus</name>
    <dbReference type="NCBI Taxonomy" id="1317125"/>
    <lineage>
        <taxon>Bacteria</taxon>
        <taxon>Pseudomonadati</taxon>
        <taxon>Bacteroidota</taxon>
        <taxon>Cytophagia</taxon>
        <taxon>Cytophagales</taxon>
        <taxon>Hymenobacteraceae</taxon>
        <taxon>Pontibacter</taxon>
    </lineage>
</organism>
<dbReference type="Pfam" id="PF13568">
    <property type="entry name" value="OMP_b-brl_2"/>
    <property type="match status" value="1"/>
</dbReference>
<feature type="chain" id="PRO_5012255467" evidence="1">
    <location>
        <begin position="36"/>
        <end position="252"/>
    </location>
</feature>
<keyword evidence="1" id="KW-0732">Signal</keyword>
<reference evidence="4" key="1">
    <citation type="submission" date="2017-01" db="EMBL/GenBank/DDBJ databases">
        <authorList>
            <person name="Varghese N."/>
            <person name="Submissions S."/>
        </authorList>
    </citation>
    <scope>NUCLEOTIDE SEQUENCE [LARGE SCALE GENOMIC DNA]</scope>
    <source>
        <strain evidence="4">LP100</strain>
    </source>
</reference>
<dbReference type="InterPro" id="IPR025665">
    <property type="entry name" value="Beta-barrel_OMP_2"/>
</dbReference>
<feature type="signal peptide" evidence="1">
    <location>
        <begin position="1"/>
        <end position="35"/>
    </location>
</feature>
<dbReference type="STRING" id="1317125.SAMN05444128_2808"/>
<dbReference type="OrthoDB" id="1467485at2"/>